<sequence>MSDEHLYHSKTTLLSGIREQLPKAQNCSQKPSEISPKPAAFRFHIRDEPVRFILDLRRVHVKRSVGTVVPAGIGLGTPTLEDTTAVESESWRRK</sequence>
<organism evidence="2 3">
    <name type="scientific">Trichonephila clavata</name>
    <name type="common">Joro spider</name>
    <name type="synonym">Nephila clavata</name>
    <dbReference type="NCBI Taxonomy" id="2740835"/>
    <lineage>
        <taxon>Eukaryota</taxon>
        <taxon>Metazoa</taxon>
        <taxon>Ecdysozoa</taxon>
        <taxon>Arthropoda</taxon>
        <taxon>Chelicerata</taxon>
        <taxon>Arachnida</taxon>
        <taxon>Araneae</taxon>
        <taxon>Araneomorphae</taxon>
        <taxon>Entelegynae</taxon>
        <taxon>Araneoidea</taxon>
        <taxon>Nephilidae</taxon>
        <taxon>Trichonephila</taxon>
    </lineage>
</organism>
<dbReference type="EMBL" id="BMAO01028060">
    <property type="protein sequence ID" value="GFR21759.1"/>
    <property type="molecule type" value="Genomic_DNA"/>
</dbReference>
<proteinExistence type="predicted"/>
<evidence type="ECO:0000313" key="3">
    <source>
        <dbReference type="Proteomes" id="UP000887116"/>
    </source>
</evidence>
<evidence type="ECO:0000313" key="2">
    <source>
        <dbReference type="EMBL" id="GFR21759.1"/>
    </source>
</evidence>
<gene>
    <name evidence="2" type="ORF">TNCT_701401</name>
</gene>
<name>A0A8X6LVR3_TRICU</name>
<dbReference type="Proteomes" id="UP000887116">
    <property type="component" value="Unassembled WGS sequence"/>
</dbReference>
<accession>A0A8X6LVR3</accession>
<feature type="region of interest" description="Disordered" evidence="1">
    <location>
        <begin position="72"/>
        <end position="94"/>
    </location>
</feature>
<keyword evidence="3" id="KW-1185">Reference proteome</keyword>
<comment type="caution">
    <text evidence="2">The sequence shown here is derived from an EMBL/GenBank/DDBJ whole genome shotgun (WGS) entry which is preliminary data.</text>
</comment>
<dbReference type="AlphaFoldDB" id="A0A8X6LVR3"/>
<protein>
    <submittedName>
        <fullName evidence="2">Uncharacterized protein</fullName>
    </submittedName>
</protein>
<evidence type="ECO:0000256" key="1">
    <source>
        <dbReference type="SAM" id="MobiDB-lite"/>
    </source>
</evidence>
<reference evidence="2" key="1">
    <citation type="submission" date="2020-07" db="EMBL/GenBank/DDBJ databases">
        <title>Multicomponent nature underlies the extraordinary mechanical properties of spider dragline silk.</title>
        <authorList>
            <person name="Kono N."/>
            <person name="Nakamura H."/>
            <person name="Mori M."/>
            <person name="Yoshida Y."/>
            <person name="Ohtoshi R."/>
            <person name="Malay A.D."/>
            <person name="Moran D.A.P."/>
            <person name="Tomita M."/>
            <person name="Numata K."/>
            <person name="Arakawa K."/>
        </authorList>
    </citation>
    <scope>NUCLEOTIDE SEQUENCE</scope>
</reference>